<dbReference type="InterPro" id="IPR039417">
    <property type="entry name" value="Peptidase_C1A_papain-like"/>
</dbReference>
<comment type="similarity">
    <text evidence="1">Belongs to the peptidase C1 family.</text>
</comment>
<gene>
    <name evidence="7" type="ORF">PPERSA_11761</name>
</gene>
<dbReference type="OMA" id="NAYAMEY"/>
<dbReference type="SMART" id="SM00848">
    <property type="entry name" value="Inhibitor_I29"/>
    <property type="match status" value="1"/>
</dbReference>
<dbReference type="InterPro" id="IPR013201">
    <property type="entry name" value="Prot_inhib_I29"/>
</dbReference>
<evidence type="ECO:0000256" key="2">
    <source>
        <dbReference type="ARBA" id="ARBA00023145"/>
    </source>
</evidence>
<protein>
    <recommendedName>
        <fullName evidence="9">Papain family cysteine protease</fullName>
    </recommendedName>
</protein>
<evidence type="ECO:0000259" key="6">
    <source>
        <dbReference type="SMART" id="SM00848"/>
    </source>
</evidence>
<evidence type="ECO:0008006" key="9">
    <source>
        <dbReference type="Google" id="ProtNLM"/>
    </source>
</evidence>
<dbReference type="EMBL" id="LDAU01000171">
    <property type="protein sequence ID" value="KRX01314.1"/>
    <property type="molecule type" value="Genomic_DNA"/>
</dbReference>
<dbReference type="GO" id="GO:0006508">
    <property type="term" value="P:proteolysis"/>
    <property type="evidence" value="ECO:0007669"/>
    <property type="project" value="InterPro"/>
</dbReference>
<comment type="caution">
    <text evidence="7">The sequence shown here is derived from an EMBL/GenBank/DDBJ whole genome shotgun (WGS) entry which is preliminary data.</text>
</comment>
<sequence>MKIQIVLLSILAISSVFFVQKQNLTENQKEDYIIYQKYLEWKEGYKQEKQINNLRSSSDNYRFSIFKENYLFVEQYNQSQNDVVLEINQFADLSQQEFQSKFLNYLDQSENYELIDREELDILTSEYVEQDTENNTILLTQTADYPPIQVDWTQKGKVTKIKNQGNCGSCWAFATAGAYESAYAIQNGFLNNLSEQKILDCQLNYGCNGGFIEFGMRYSEQYGLGYESVYPYVSGQTGKSQQCTYPSDKIAFYGKQHYRIQPNSPAALQKYLIDRPLAITVDASSSLFQFYNSGIIASGCGVEKTHAVLLTGYSDDVSDGKNRYWKIKNSWGTSWGENGYVRILKSQYTGVGVCGVMREAWYATV</sequence>
<dbReference type="PRINTS" id="PR00705">
    <property type="entry name" value="PAPAIN"/>
</dbReference>
<dbReference type="Proteomes" id="UP000054937">
    <property type="component" value="Unassembled WGS sequence"/>
</dbReference>
<evidence type="ECO:0000256" key="1">
    <source>
        <dbReference type="ARBA" id="ARBA00008455"/>
    </source>
</evidence>
<dbReference type="InterPro" id="IPR038765">
    <property type="entry name" value="Papain-like_cys_pep_sf"/>
</dbReference>
<accession>A0A0V0QGG5</accession>
<evidence type="ECO:0000256" key="3">
    <source>
        <dbReference type="ARBA" id="ARBA00023157"/>
    </source>
</evidence>
<dbReference type="PANTHER" id="PTHR12411">
    <property type="entry name" value="CYSTEINE PROTEASE FAMILY C1-RELATED"/>
    <property type="match status" value="1"/>
</dbReference>
<proteinExistence type="inferred from homology"/>
<name>A0A0V0QGG5_PSEPJ</name>
<dbReference type="InterPro" id="IPR000169">
    <property type="entry name" value="Pept_cys_AS"/>
</dbReference>
<dbReference type="CDD" id="cd02248">
    <property type="entry name" value="Peptidase_C1A"/>
    <property type="match status" value="1"/>
</dbReference>
<keyword evidence="4" id="KW-0732">Signal</keyword>
<dbReference type="Gene3D" id="3.90.70.10">
    <property type="entry name" value="Cysteine proteinases"/>
    <property type="match status" value="1"/>
</dbReference>
<evidence type="ECO:0000256" key="4">
    <source>
        <dbReference type="SAM" id="SignalP"/>
    </source>
</evidence>
<dbReference type="InterPro" id="IPR013128">
    <property type="entry name" value="Peptidase_C1A"/>
</dbReference>
<feature type="signal peptide" evidence="4">
    <location>
        <begin position="1"/>
        <end position="18"/>
    </location>
</feature>
<feature type="chain" id="PRO_5018645386" description="Papain family cysteine protease" evidence="4">
    <location>
        <begin position="19"/>
        <end position="365"/>
    </location>
</feature>
<dbReference type="InterPro" id="IPR000668">
    <property type="entry name" value="Peptidase_C1A_C"/>
</dbReference>
<evidence type="ECO:0000313" key="8">
    <source>
        <dbReference type="Proteomes" id="UP000054937"/>
    </source>
</evidence>
<evidence type="ECO:0000259" key="5">
    <source>
        <dbReference type="SMART" id="SM00645"/>
    </source>
</evidence>
<organism evidence="7 8">
    <name type="scientific">Pseudocohnilembus persalinus</name>
    <name type="common">Ciliate</name>
    <dbReference type="NCBI Taxonomy" id="266149"/>
    <lineage>
        <taxon>Eukaryota</taxon>
        <taxon>Sar</taxon>
        <taxon>Alveolata</taxon>
        <taxon>Ciliophora</taxon>
        <taxon>Intramacronucleata</taxon>
        <taxon>Oligohymenophorea</taxon>
        <taxon>Scuticociliatia</taxon>
        <taxon>Philasterida</taxon>
        <taxon>Pseudocohnilembidae</taxon>
        <taxon>Pseudocohnilembus</taxon>
    </lineage>
</organism>
<dbReference type="PROSITE" id="PS00139">
    <property type="entry name" value="THIOL_PROTEASE_CYS"/>
    <property type="match status" value="1"/>
</dbReference>
<keyword evidence="3" id="KW-1015">Disulfide bond</keyword>
<keyword evidence="8" id="KW-1185">Reference proteome</keyword>
<keyword evidence="2" id="KW-0865">Zymogen</keyword>
<dbReference type="Pfam" id="PF00112">
    <property type="entry name" value="Peptidase_C1"/>
    <property type="match status" value="1"/>
</dbReference>
<dbReference type="Pfam" id="PF08246">
    <property type="entry name" value="Inhibitor_I29"/>
    <property type="match status" value="1"/>
</dbReference>
<dbReference type="SUPFAM" id="SSF54001">
    <property type="entry name" value="Cysteine proteinases"/>
    <property type="match status" value="1"/>
</dbReference>
<dbReference type="GO" id="GO:0008234">
    <property type="term" value="F:cysteine-type peptidase activity"/>
    <property type="evidence" value="ECO:0007669"/>
    <property type="project" value="InterPro"/>
</dbReference>
<dbReference type="OrthoDB" id="190265at2759"/>
<dbReference type="SMART" id="SM00645">
    <property type="entry name" value="Pept_C1"/>
    <property type="match status" value="1"/>
</dbReference>
<feature type="domain" description="Peptidase C1A papain C-terminal" evidence="5">
    <location>
        <begin position="146"/>
        <end position="364"/>
    </location>
</feature>
<evidence type="ECO:0000313" key="7">
    <source>
        <dbReference type="EMBL" id="KRX01314.1"/>
    </source>
</evidence>
<reference evidence="7 8" key="1">
    <citation type="journal article" date="2015" name="Sci. Rep.">
        <title>Genome of the facultative scuticociliatosis pathogen Pseudocohnilembus persalinus provides insight into its virulence through horizontal gene transfer.</title>
        <authorList>
            <person name="Xiong J."/>
            <person name="Wang G."/>
            <person name="Cheng J."/>
            <person name="Tian M."/>
            <person name="Pan X."/>
            <person name="Warren A."/>
            <person name="Jiang C."/>
            <person name="Yuan D."/>
            <person name="Miao W."/>
        </authorList>
    </citation>
    <scope>NUCLEOTIDE SEQUENCE [LARGE SCALE GENOMIC DNA]</scope>
    <source>
        <strain evidence="7">36N120E</strain>
    </source>
</reference>
<feature type="domain" description="Cathepsin propeptide inhibitor" evidence="6">
    <location>
        <begin position="38"/>
        <end position="98"/>
    </location>
</feature>
<dbReference type="AlphaFoldDB" id="A0A0V0QGG5"/>
<dbReference type="InParanoid" id="A0A0V0QGG5"/>